<accession>A0A1G2HU59</accession>
<organism evidence="1 2">
    <name type="scientific">Candidatus Staskawiczbacteria bacterium RIFCSPHIGHO2_01_FULL_41_41</name>
    <dbReference type="NCBI Taxonomy" id="1802203"/>
    <lineage>
        <taxon>Bacteria</taxon>
        <taxon>Candidatus Staskawicziibacteriota</taxon>
    </lineage>
</organism>
<proteinExistence type="predicted"/>
<sequence>MKNIAKISVVALSTSLFLGLAVFGVVSIKVETRPQTASALITSGTTTCTQVTSPLRNMPGLNSITITEKTGINNTPTYNPTSSSLNLGASDLNTTASEHYDFYYSDADGTANINGAYISSKMHRDLSMDNAQSGNNIDSMKLSFANGSSFYADLVASYQLGNSVSSVSNAALPEALGSPDGVVSTTGDQDSRITLGFCAAFPVVIECTTDSDCGTDSFIDNISCQSNNVYQNYKEYTCENPGTAQANCTDDTTLKVKQLCAAAQACNTGGCYPEVW</sequence>
<dbReference type="AlphaFoldDB" id="A0A1G2HU59"/>
<dbReference type="EMBL" id="MHOP01000011">
    <property type="protein sequence ID" value="OGZ66003.1"/>
    <property type="molecule type" value="Genomic_DNA"/>
</dbReference>
<dbReference type="Proteomes" id="UP000178774">
    <property type="component" value="Unassembled WGS sequence"/>
</dbReference>
<evidence type="ECO:0000313" key="1">
    <source>
        <dbReference type="EMBL" id="OGZ66003.1"/>
    </source>
</evidence>
<protein>
    <submittedName>
        <fullName evidence="1">Uncharacterized protein</fullName>
    </submittedName>
</protein>
<evidence type="ECO:0000313" key="2">
    <source>
        <dbReference type="Proteomes" id="UP000178774"/>
    </source>
</evidence>
<reference evidence="1 2" key="1">
    <citation type="journal article" date="2016" name="Nat. Commun.">
        <title>Thousands of microbial genomes shed light on interconnected biogeochemical processes in an aquifer system.</title>
        <authorList>
            <person name="Anantharaman K."/>
            <person name="Brown C.T."/>
            <person name="Hug L.A."/>
            <person name="Sharon I."/>
            <person name="Castelle C.J."/>
            <person name="Probst A.J."/>
            <person name="Thomas B.C."/>
            <person name="Singh A."/>
            <person name="Wilkins M.J."/>
            <person name="Karaoz U."/>
            <person name="Brodie E.L."/>
            <person name="Williams K.H."/>
            <person name="Hubbard S.S."/>
            <person name="Banfield J.F."/>
        </authorList>
    </citation>
    <scope>NUCLEOTIDE SEQUENCE [LARGE SCALE GENOMIC DNA]</scope>
</reference>
<name>A0A1G2HU59_9BACT</name>
<gene>
    <name evidence="1" type="ORF">A2822_03070</name>
</gene>
<comment type="caution">
    <text evidence="1">The sequence shown here is derived from an EMBL/GenBank/DDBJ whole genome shotgun (WGS) entry which is preliminary data.</text>
</comment>